<feature type="region of interest" description="Disordered" evidence="1">
    <location>
        <begin position="1"/>
        <end position="107"/>
    </location>
</feature>
<name>A0ABU0NXN4_STRRH</name>
<reference evidence="2 3" key="1">
    <citation type="submission" date="2023-07" db="EMBL/GenBank/DDBJ databases">
        <title>Comparative genomics of wheat-associated soil bacteria to identify genetic determinants of phenazine resistance.</title>
        <authorList>
            <person name="Mouncey N."/>
        </authorList>
    </citation>
    <scope>NUCLEOTIDE SEQUENCE [LARGE SCALE GENOMIC DNA]</scope>
    <source>
        <strain evidence="2 3">B2I6</strain>
    </source>
</reference>
<accession>A0ABU0NXN4</accession>
<feature type="compositionally biased region" description="Basic and acidic residues" evidence="1">
    <location>
        <begin position="63"/>
        <end position="74"/>
    </location>
</feature>
<evidence type="ECO:0000313" key="2">
    <source>
        <dbReference type="EMBL" id="MDQ0583892.1"/>
    </source>
</evidence>
<proteinExistence type="predicted"/>
<comment type="caution">
    <text evidence="2">The sequence shown here is derived from an EMBL/GenBank/DDBJ whole genome shotgun (WGS) entry which is preliminary data.</text>
</comment>
<keyword evidence="3" id="KW-1185">Reference proteome</keyword>
<dbReference type="EMBL" id="JAUSWV010000002">
    <property type="protein sequence ID" value="MDQ0583892.1"/>
    <property type="molecule type" value="Genomic_DNA"/>
</dbReference>
<evidence type="ECO:0000256" key="1">
    <source>
        <dbReference type="SAM" id="MobiDB-lite"/>
    </source>
</evidence>
<dbReference type="Proteomes" id="UP001230654">
    <property type="component" value="Unassembled WGS sequence"/>
</dbReference>
<organism evidence="2 3">
    <name type="scientific">Streptomyces rishiriensis</name>
    <dbReference type="NCBI Taxonomy" id="68264"/>
    <lineage>
        <taxon>Bacteria</taxon>
        <taxon>Bacillati</taxon>
        <taxon>Actinomycetota</taxon>
        <taxon>Actinomycetes</taxon>
        <taxon>Kitasatosporales</taxon>
        <taxon>Streptomycetaceae</taxon>
        <taxon>Streptomyces</taxon>
    </lineage>
</organism>
<sequence length="107" mass="10890">MGVLARIFRRSKATEEATAETVSAADAPTGTSADDVEAEPTGEPTSAQDPVEAEQAGNAAGPEPEKTPELEKTTEPVAVPADDGVEIPRQQSAEEAADSEAGEGARA</sequence>
<evidence type="ECO:0000313" key="3">
    <source>
        <dbReference type="Proteomes" id="UP001230654"/>
    </source>
</evidence>
<protein>
    <submittedName>
        <fullName evidence="2">Cytoskeletal protein RodZ</fullName>
    </submittedName>
</protein>
<gene>
    <name evidence="2" type="ORF">QF030_006070</name>
</gene>